<name>A0A3N1XNY1_9FIRM</name>
<comment type="caution">
    <text evidence="1">The sequence shown here is derived from an EMBL/GenBank/DDBJ whole genome shotgun (WGS) entry which is preliminary data.</text>
</comment>
<gene>
    <name evidence="1" type="ORF">EDD66_105307</name>
</gene>
<accession>A0A3N1XNY1</accession>
<organism evidence="1 2">
    <name type="scientific">Mobilisporobacter senegalensis</name>
    <dbReference type="NCBI Taxonomy" id="1329262"/>
    <lineage>
        <taxon>Bacteria</taxon>
        <taxon>Bacillati</taxon>
        <taxon>Bacillota</taxon>
        <taxon>Clostridia</taxon>
        <taxon>Lachnospirales</taxon>
        <taxon>Lachnospiraceae</taxon>
        <taxon>Mobilisporobacter</taxon>
    </lineage>
</organism>
<protein>
    <submittedName>
        <fullName evidence="1">XkdN-like tail assembly chaperone</fullName>
    </submittedName>
</protein>
<proteinExistence type="predicted"/>
<dbReference type="EMBL" id="RJVG01000005">
    <property type="protein sequence ID" value="ROR28365.1"/>
    <property type="molecule type" value="Genomic_DNA"/>
</dbReference>
<dbReference type="OrthoDB" id="1754272at2"/>
<dbReference type="AlphaFoldDB" id="A0A3N1XNY1"/>
<dbReference type="Gene3D" id="3.30.2220.30">
    <property type="match status" value="1"/>
</dbReference>
<evidence type="ECO:0000313" key="2">
    <source>
        <dbReference type="Proteomes" id="UP000273083"/>
    </source>
</evidence>
<dbReference type="RefSeq" id="WP_123609534.1">
    <property type="nucleotide sequence ID" value="NZ_RJVG01000005.1"/>
</dbReference>
<dbReference type="InterPro" id="IPR014986">
    <property type="entry name" value="XkdN-like"/>
</dbReference>
<sequence>MNLVDKLLALDANEVKQKETAAVEVKRLSKLLGEPFMVKVQAISGQRFQELSADILDKKGNVDFSKVYKQNTLVVLEGIVEPNLKDEGLQKHFGASTPKELAEILFQGGVMANLANTISVISGFSDDTDEEIKN</sequence>
<keyword evidence="2" id="KW-1185">Reference proteome</keyword>
<evidence type="ECO:0000313" key="1">
    <source>
        <dbReference type="EMBL" id="ROR28365.1"/>
    </source>
</evidence>
<dbReference type="InterPro" id="IPR038559">
    <property type="entry name" value="XkdN-like_sf"/>
</dbReference>
<dbReference type="Pfam" id="PF08890">
    <property type="entry name" value="Phage_TAC_5"/>
    <property type="match status" value="1"/>
</dbReference>
<reference evidence="1 2" key="1">
    <citation type="submission" date="2018-11" db="EMBL/GenBank/DDBJ databases">
        <title>Genomic Encyclopedia of Type Strains, Phase IV (KMG-IV): sequencing the most valuable type-strain genomes for metagenomic binning, comparative biology and taxonomic classification.</title>
        <authorList>
            <person name="Goeker M."/>
        </authorList>
    </citation>
    <scope>NUCLEOTIDE SEQUENCE [LARGE SCALE GENOMIC DNA]</scope>
    <source>
        <strain evidence="1 2">DSM 26537</strain>
    </source>
</reference>
<dbReference type="Proteomes" id="UP000273083">
    <property type="component" value="Unassembled WGS sequence"/>
</dbReference>